<proteinExistence type="predicted"/>
<sequence length="69" mass="8077">MKQKRYTEEQIAFALRQAEVGIPVAEVPRKMGIIHDHHISFLENRNQMLLYVSHKHITIDRSINNEGSH</sequence>
<dbReference type="Proteomes" id="UP000320421">
    <property type="component" value="Chromosome"/>
</dbReference>
<dbReference type="GO" id="GO:0004803">
    <property type="term" value="F:transposase activity"/>
    <property type="evidence" value="ECO:0007669"/>
    <property type="project" value="InterPro"/>
</dbReference>
<evidence type="ECO:0000313" key="1">
    <source>
        <dbReference type="EMBL" id="QDT23474.1"/>
    </source>
</evidence>
<dbReference type="EMBL" id="CP036266">
    <property type="protein sequence ID" value="QDT23474.1"/>
    <property type="molecule type" value="Genomic_DNA"/>
</dbReference>
<protein>
    <recommendedName>
        <fullName evidence="3">Transposase</fullName>
    </recommendedName>
</protein>
<evidence type="ECO:0008006" key="3">
    <source>
        <dbReference type="Google" id="ProtNLM"/>
    </source>
</evidence>
<name>A0A517PVS9_9PLAN</name>
<dbReference type="InterPro" id="IPR002514">
    <property type="entry name" value="Transposase_8"/>
</dbReference>
<dbReference type="AlphaFoldDB" id="A0A517PVS9"/>
<evidence type="ECO:0000313" key="2">
    <source>
        <dbReference type="Proteomes" id="UP000320421"/>
    </source>
</evidence>
<keyword evidence="2" id="KW-1185">Reference proteome</keyword>
<dbReference type="GO" id="GO:0003677">
    <property type="term" value="F:DNA binding"/>
    <property type="evidence" value="ECO:0007669"/>
    <property type="project" value="InterPro"/>
</dbReference>
<dbReference type="GO" id="GO:0006313">
    <property type="term" value="P:DNA transposition"/>
    <property type="evidence" value="ECO:0007669"/>
    <property type="project" value="InterPro"/>
</dbReference>
<organism evidence="1 2">
    <name type="scientific">Gimesia chilikensis</name>
    <dbReference type="NCBI Taxonomy" id="2605989"/>
    <lineage>
        <taxon>Bacteria</taxon>
        <taxon>Pseudomonadati</taxon>
        <taxon>Planctomycetota</taxon>
        <taxon>Planctomycetia</taxon>
        <taxon>Planctomycetales</taxon>
        <taxon>Planctomycetaceae</taxon>
        <taxon>Gimesia</taxon>
    </lineage>
</organism>
<gene>
    <name evidence="1" type="ORF">HG66A1_52940</name>
</gene>
<dbReference type="Pfam" id="PF01527">
    <property type="entry name" value="HTH_Tnp_1"/>
    <property type="match status" value="1"/>
</dbReference>
<reference evidence="1 2" key="1">
    <citation type="submission" date="2019-02" db="EMBL/GenBank/DDBJ databases">
        <title>Deep-cultivation of Planctomycetes and their phenomic and genomic characterization uncovers novel biology.</title>
        <authorList>
            <person name="Wiegand S."/>
            <person name="Jogler M."/>
            <person name="Boedeker C."/>
            <person name="Pinto D."/>
            <person name="Vollmers J."/>
            <person name="Rivas-Marin E."/>
            <person name="Kohn T."/>
            <person name="Peeters S.H."/>
            <person name="Heuer A."/>
            <person name="Rast P."/>
            <person name="Oberbeckmann S."/>
            <person name="Bunk B."/>
            <person name="Jeske O."/>
            <person name="Meyerdierks A."/>
            <person name="Storesund J.E."/>
            <person name="Kallscheuer N."/>
            <person name="Luecker S."/>
            <person name="Lage O.M."/>
            <person name="Pohl T."/>
            <person name="Merkel B.J."/>
            <person name="Hornburger P."/>
            <person name="Mueller R.-W."/>
            <person name="Bruemmer F."/>
            <person name="Labrenz M."/>
            <person name="Spormann A.M."/>
            <person name="Op den Camp H."/>
            <person name="Overmann J."/>
            <person name="Amann R."/>
            <person name="Jetten M.S.M."/>
            <person name="Mascher T."/>
            <person name="Medema M.H."/>
            <person name="Devos D.P."/>
            <person name="Kaster A.-K."/>
            <person name="Ovreas L."/>
            <person name="Rohde M."/>
            <person name="Galperin M.Y."/>
            <person name="Jogler C."/>
        </authorList>
    </citation>
    <scope>NUCLEOTIDE SEQUENCE [LARGE SCALE GENOMIC DNA]</scope>
    <source>
        <strain evidence="1 2">HG66A1</strain>
    </source>
</reference>
<accession>A0A517PVS9</accession>